<dbReference type="PRINTS" id="PR00133">
    <property type="entry name" value="GLHYDRLASE3"/>
</dbReference>
<keyword evidence="4" id="KW-0732">Signal</keyword>
<dbReference type="EMBL" id="JBGBPQ010000012">
    <property type="protein sequence ID" value="KAL1514755.1"/>
    <property type="molecule type" value="Genomic_DNA"/>
</dbReference>
<dbReference type="InterPro" id="IPR036962">
    <property type="entry name" value="Glyco_hydro_3_N_sf"/>
</dbReference>
<feature type="domain" description="Glycoside hydrolase family 3 C-terminal" evidence="9">
    <location>
        <begin position="450"/>
        <end position="650"/>
    </location>
</feature>
<dbReference type="PANTHER" id="PTHR30620:SF16">
    <property type="entry name" value="LYSOSOMAL BETA GLUCOSIDASE"/>
    <property type="match status" value="1"/>
</dbReference>
<evidence type="ECO:0000256" key="7">
    <source>
        <dbReference type="RuleBase" id="RU361161"/>
    </source>
</evidence>
<organism evidence="10 11">
    <name type="scientific">Prymnesium parvum</name>
    <name type="common">Toxic golden alga</name>
    <dbReference type="NCBI Taxonomy" id="97485"/>
    <lineage>
        <taxon>Eukaryota</taxon>
        <taxon>Haptista</taxon>
        <taxon>Haptophyta</taxon>
        <taxon>Prymnesiophyceae</taxon>
        <taxon>Prymnesiales</taxon>
        <taxon>Prymnesiaceae</taxon>
        <taxon>Prymnesium</taxon>
    </lineage>
</organism>
<reference evidence="10 11" key="1">
    <citation type="journal article" date="2024" name="Science">
        <title>Giant polyketide synthase enzymes in the biosynthesis of giant marine polyether toxins.</title>
        <authorList>
            <person name="Fallon T.R."/>
            <person name="Shende V.V."/>
            <person name="Wierzbicki I.H."/>
            <person name="Pendleton A.L."/>
            <person name="Watervoot N.F."/>
            <person name="Auber R.P."/>
            <person name="Gonzalez D.J."/>
            <person name="Wisecaver J.H."/>
            <person name="Moore B.S."/>
        </authorList>
    </citation>
    <scope>NUCLEOTIDE SEQUENCE [LARGE SCALE GENOMIC DNA]</scope>
    <source>
        <strain evidence="10 11">12B1</strain>
    </source>
</reference>
<gene>
    <name evidence="10" type="ORF">AB1Y20_003841</name>
</gene>
<dbReference type="EC" id="3.2.1.21" evidence="3"/>
<name>A0AB34J8F0_PRYPA</name>
<evidence type="ECO:0000313" key="11">
    <source>
        <dbReference type="Proteomes" id="UP001515480"/>
    </source>
</evidence>
<evidence type="ECO:0000256" key="2">
    <source>
        <dbReference type="ARBA" id="ARBA00005336"/>
    </source>
</evidence>
<keyword evidence="11" id="KW-1185">Reference proteome</keyword>
<dbReference type="InterPro" id="IPR002772">
    <property type="entry name" value="Glyco_hydro_3_C"/>
</dbReference>
<evidence type="ECO:0000259" key="8">
    <source>
        <dbReference type="Pfam" id="PF00933"/>
    </source>
</evidence>
<dbReference type="Gene3D" id="3.40.50.1700">
    <property type="entry name" value="Glycoside hydrolase family 3 C-terminal domain"/>
    <property type="match status" value="1"/>
</dbReference>
<dbReference type="InterPro" id="IPR036881">
    <property type="entry name" value="Glyco_hydro_3_C_sf"/>
</dbReference>
<dbReference type="PANTHER" id="PTHR30620">
    <property type="entry name" value="PERIPLASMIC BETA-GLUCOSIDASE-RELATED"/>
    <property type="match status" value="1"/>
</dbReference>
<evidence type="ECO:0000256" key="6">
    <source>
        <dbReference type="ARBA" id="ARBA00023295"/>
    </source>
</evidence>
<dbReference type="PROSITE" id="PS00775">
    <property type="entry name" value="GLYCOSYL_HYDROL_F3"/>
    <property type="match status" value="1"/>
</dbReference>
<dbReference type="AlphaFoldDB" id="A0AB34J8F0"/>
<dbReference type="GO" id="GO:0009251">
    <property type="term" value="P:glucan catabolic process"/>
    <property type="evidence" value="ECO:0007669"/>
    <property type="project" value="TreeGrafter"/>
</dbReference>
<evidence type="ECO:0000259" key="9">
    <source>
        <dbReference type="Pfam" id="PF01915"/>
    </source>
</evidence>
<evidence type="ECO:0000256" key="5">
    <source>
        <dbReference type="ARBA" id="ARBA00022801"/>
    </source>
</evidence>
<sequence length="655" mass="70025">MASGPRLSEVDEALLDGLIARMSLKEKVGQMFQINWKNLRPSSGAAAVVSAIMPTRISAMMFLRNDARPLNEKSSQTVATYFLGSVLGEGGGTPTPNEPHAWREQNDAMQAAAARTPTGVPMLIGNDSVHGQNNLKDSTLYPHHIGLGCMRDARGEPDEATVEQLAGMASRESYACGVNWMFTPCVAVPQDVRWGRTYEGFSEDTSVVAKLAAAEVRGVQNQPFPMAACVKHWVADGGTTYGTGTHLFFWSGAPIHVLDQGDAIMDETELRERHVAAYLPAIKEGALTIMATYSSWNGTKVHTSEYLITKVLKEELGFKGLVVSDYNAVQQCSSNFSEALVACINAGVDMVMTAGGLIGFARDVHWKKQVETLEAAVTKGLVPTSRIDDAVRRILRVKAALGLLDGLPDTRQPIAPHLRPSEAARDEMYAAVGGPAHRQLARLAVSKSCVLLRNERGTLPLDPKASGVVVAGAGANDLGMQCGGWSMVWQGFKGNHKTSGTTIWQGIQEVCPSSRLHGSGGAHGVAAEAPVAILVVGEPPYAEGAGDRKKVVLSSRDARTIRSFADGKHRMVVVLLCGRPIVVPSDVMSSIDSLVVAWLPGTEGGGVADVLFGRAAASGKLSYSWPRDETQSERKVRVKDPLFPLGFGLELPQVA</sequence>
<feature type="domain" description="Glycoside hydrolase family 3 N-terminal" evidence="8">
    <location>
        <begin position="24"/>
        <end position="397"/>
    </location>
</feature>
<dbReference type="GO" id="GO:0008422">
    <property type="term" value="F:beta-glucosidase activity"/>
    <property type="evidence" value="ECO:0007669"/>
    <property type="project" value="UniProtKB-EC"/>
</dbReference>
<dbReference type="SUPFAM" id="SSF51445">
    <property type="entry name" value="(Trans)glycosidases"/>
    <property type="match status" value="1"/>
</dbReference>
<evidence type="ECO:0000256" key="3">
    <source>
        <dbReference type="ARBA" id="ARBA00012744"/>
    </source>
</evidence>
<dbReference type="InterPro" id="IPR019800">
    <property type="entry name" value="Glyco_hydro_3_AS"/>
</dbReference>
<accession>A0AB34J8F0</accession>
<dbReference type="InterPro" id="IPR017853">
    <property type="entry name" value="GH"/>
</dbReference>
<comment type="caution">
    <text evidence="10">The sequence shown here is derived from an EMBL/GenBank/DDBJ whole genome shotgun (WGS) entry which is preliminary data.</text>
</comment>
<dbReference type="InterPro" id="IPR001764">
    <property type="entry name" value="Glyco_hydro_3_N"/>
</dbReference>
<comment type="catalytic activity">
    <reaction evidence="1">
        <text>Hydrolysis of terminal, non-reducing beta-D-glucosyl residues with release of beta-D-glucose.</text>
        <dbReference type="EC" id="3.2.1.21"/>
    </reaction>
</comment>
<dbReference type="Proteomes" id="UP001515480">
    <property type="component" value="Unassembled WGS sequence"/>
</dbReference>
<dbReference type="InterPro" id="IPR051915">
    <property type="entry name" value="Cellulose_Degrad_GH3"/>
</dbReference>
<keyword evidence="5 7" id="KW-0378">Hydrolase</keyword>
<evidence type="ECO:0000313" key="10">
    <source>
        <dbReference type="EMBL" id="KAL1514755.1"/>
    </source>
</evidence>
<proteinExistence type="inferred from homology"/>
<evidence type="ECO:0000256" key="1">
    <source>
        <dbReference type="ARBA" id="ARBA00000448"/>
    </source>
</evidence>
<dbReference type="SUPFAM" id="SSF52279">
    <property type="entry name" value="Beta-D-glucan exohydrolase, C-terminal domain"/>
    <property type="match status" value="1"/>
</dbReference>
<evidence type="ECO:0000256" key="4">
    <source>
        <dbReference type="ARBA" id="ARBA00022729"/>
    </source>
</evidence>
<dbReference type="Gene3D" id="3.20.20.300">
    <property type="entry name" value="Glycoside hydrolase, family 3, N-terminal domain"/>
    <property type="match status" value="1"/>
</dbReference>
<keyword evidence="6 7" id="KW-0326">Glycosidase</keyword>
<dbReference type="Pfam" id="PF00933">
    <property type="entry name" value="Glyco_hydro_3"/>
    <property type="match status" value="1"/>
</dbReference>
<dbReference type="Pfam" id="PF01915">
    <property type="entry name" value="Glyco_hydro_3_C"/>
    <property type="match status" value="1"/>
</dbReference>
<comment type="similarity">
    <text evidence="2 7">Belongs to the glycosyl hydrolase 3 family.</text>
</comment>
<protein>
    <recommendedName>
        <fullName evidence="3">beta-glucosidase</fullName>
        <ecNumber evidence="3">3.2.1.21</ecNumber>
    </recommendedName>
</protein>